<dbReference type="Proteomes" id="UP000007266">
    <property type="component" value="Linkage group 3"/>
</dbReference>
<dbReference type="InParanoid" id="A0A139WJJ5"/>
<name>A0A139WJJ5_TRICA</name>
<protein>
    <submittedName>
        <fullName evidence="1">Uncharacterized protein</fullName>
    </submittedName>
</protein>
<evidence type="ECO:0000313" key="2">
    <source>
        <dbReference type="Proteomes" id="UP000007266"/>
    </source>
</evidence>
<sequence>METMEKYMLVTWIIVQTPCGNISMREVVPRWRENQNCFLFRLAEVQVCTPAKNFTLKKTLLQTMFLTQFPLWQTFL</sequence>
<evidence type="ECO:0000313" key="1">
    <source>
        <dbReference type="EMBL" id="KYB28218.1"/>
    </source>
</evidence>
<dbReference type="EMBL" id="KQ971336">
    <property type="protein sequence ID" value="KYB28218.1"/>
    <property type="molecule type" value="Genomic_DNA"/>
</dbReference>
<reference evidence="1 2" key="2">
    <citation type="journal article" date="2010" name="Nucleic Acids Res.">
        <title>BeetleBase in 2010: revisions to provide comprehensive genomic information for Tribolium castaneum.</title>
        <authorList>
            <person name="Kim H.S."/>
            <person name="Murphy T."/>
            <person name="Xia J."/>
            <person name="Caragea D."/>
            <person name="Park Y."/>
            <person name="Beeman R.W."/>
            <person name="Lorenzen M.D."/>
            <person name="Butcher S."/>
            <person name="Manak J.R."/>
            <person name="Brown S.J."/>
        </authorList>
    </citation>
    <scope>GENOME REANNOTATION</scope>
    <source>
        <strain evidence="1 2">Georgia GA2</strain>
    </source>
</reference>
<organism evidence="1 2">
    <name type="scientific">Tribolium castaneum</name>
    <name type="common">Red flour beetle</name>
    <dbReference type="NCBI Taxonomy" id="7070"/>
    <lineage>
        <taxon>Eukaryota</taxon>
        <taxon>Metazoa</taxon>
        <taxon>Ecdysozoa</taxon>
        <taxon>Arthropoda</taxon>
        <taxon>Hexapoda</taxon>
        <taxon>Insecta</taxon>
        <taxon>Pterygota</taxon>
        <taxon>Neoptera</taxon>
        <taxon>Endopterygota</taxon>
        <taxon>Coleoptera</taxon>
        <taxon>Polyphaga</taxon>
        <taxon>Cucujiformia</taxon>
        <taxon>Tenebrionidae</taxon>
        <taxon>Tenebrionidae incertae sedis</taxon>
        <taxon>Tribolium</taxon>
    </lineage>
</organism>
<dbReference type="AlphaFoldDB" id="A0A139WJJ5"/>
<proteinExistence type="predicted"/>
<keyword evidence="2" id="KW-1185">Reference proteome</keyword>
<gene>
    <name evidence="1" type="primary">AUGUSTUS-3.0.2_34639</name>
    <name evidence="1" type="ORF">TcasGA2_TC034639</name>
</gene>
<reference evidence="1 2" key="1">
    <citation type="journal article" date="2008" name="Nature">
        <title>The genome of the model beetle and pest Tribolium castaneum.</title>
        <authorList>
            <consortium name="Tribolium Genome Sequencing Consortium"/>
            <person name="Richards S."/>
            <person name="Gibbs R.A."/>
            <person name="Weinstock G.M."/>
            <person name="Brown S.J."/>
            <person name="Denell R."/>
            <person name="Beeman R.W."/>
            <person name="Gibbs R."/>
            <person name="Beeman R.W."/>
            <person name="Brown S.J."/>
            <person name="Bucher G."/>
            <person name="Friedrich M."/>
            <person name="Grimmelikhuijzen C.J."/>
            <person name="Klingler M."/>
            <person name="Lorenzen M."/>
            <person name="Richards S."/>
            <person name="Roth S."/>
            <person name="Schroder R."/>
            <person name="Tautz D."/>
            <person name="Zdobnov E.M."/>
            <person name="Muzny D."/>
            <person name="Gibbs R.A."/>
            <person name="Weinstock G.M."/>
            <person name="Attaway T."/>
            <person name="Bell S."/>
            <person name="Buhay C.J."/>
            <person name="Chandrabose M.N."/>
            <person name="Chavez D."/>
            <person name="Clerk-Blankenburg K.P."/>
            <person name="Cree A."/>
            <person name="Dao M."/>
            <person name="Davis C."/>
            <person name="Chacko J."/>
            <person name="Dinh H."/>
            <person name="Dugan-Rocha S."/>
            <person name="Fowler G."/>
            <person name="Garner T.T."/>
            <person name="Garnes J."/>
            <person name="Gnirke A."/>
            <person name="Hawes A."/>
            <person name="Hernandez J."/>
            <person name="Hines S."/>
            <person name="Holder M."/>
            <person name="Hume J."/>
            <person name="Jhangiani S.N."/>
            <person name="Joshi V."/>
            <person name="Khan Z.M."/>
            <person name="Jackson L."/>
            <person name="Kovar C."/>
            <person name="Kowis A."/>
            <person name="Lee S."/>
            <person name="Lewis L.R."/>
            <person name="Margolis J."/>
            <person name="Morgan M."/>
            <person name="Nazareth L.V."/>
            <person name="Nguyen N."/>
            <person name="Okwuonu G."/>
            <person name="Parker D."/>
            <person name="Richards S."/>
            <person name="Ruiz S.J."/>
            <person name="Santibanez J."/>
            <person name="Savard J."/>
            <person name="Scherer S.E."/>
            <person name="Schneider B."/>
            <person name="Sodergren E."/>
            <person name="Tautz D."/>
            <person name="Vattahil S."/>
            <person name="Villasana D."/>
            <person name="White C.S."/>
            <person name="Wright R."/>
            <person name="Park Y."/>
            <person name="Beeman R.W."/>
            <person name="Lord J."/>
            <person name="Oppert B."/>
            <person name="Lorenzen M."/>
            <person name="Brown S."/>
            <person name="Wang L."/>
            <person name="Savard J."/>
            <person name="Tautz D."/>
            <person name="Richards S."/>
            <person name="Weinstock G."/>
            <person name="Gibbs R.A."/>
            <person name="Liu Y."/>
            <person name="Worley K."/>
            <person name="Weinstock G."/>
            <person name="Elsik C.G."/>
            <person name="Reese J.T."/>
            <person name="Elhaik E."/>
            <person name="Landan G."/>
            <person name="Graur D."/>
            <person name="Arensburger P."/>
            <person name="Atkinson P."/>
            <person name="Beeman R.W."/>
            <person name="Beidler J."/>
            <person name="Brown S.J."/>
            <person name="Demuth J.P."/>
            <person name="Drury D.W."/>
            <person name="Du Y.Z."/>
            <person name="Fujiwara H."/>
            <person name="Lorenzen M."/>
            <person name="Maselli V."/>
            <person name="Osanai M."/>
            <person name="Park Y."/>
            <person name="Robertson H.M."/>
            <person name="Tu Z."/>
            <person name="Wang J.J."/>
            <person name="Wang S."/>
            <person name="Richards S."/>
            <person name="Song H."/>
            <person name="Zhang L."/>
            <person name="Sodergren E."/>
            <person name="Werner D."/>
            <person name="Stanke M."/>
            <person name="Morgenstern B."/>
            <person name="Solovyev V."/>
            <person name="Kosarev P."/>
            <person name="Brown G."/>
            <person name="Chen H.C."/>
            <person name="Ermolaeva O."/>
            <person name="Hlavina W."/>
            <person name="Kapustin Y."/>
            <person name="Kiryutin B."/>
            <person name="Kitts P."/>
            <person name="Maglott D."/>
            <person name="Pruitt K."/>
            <person name="Sapojnikov V."/>
            <person name="Souvorov A."/>
            <person name="Mackey A.J."/>
            <person name="Waterhouse R.M."/>
            <person name="Wyder S."/>
            <person name="Zdobnov E.M."/>
            <person name="Zdobnov E.M."/>
            <person name="Wyder S."/>
            <person name="Kriventseva E.V."/>
            <person name="Kadowaki T."/>
            <person name="Bork P."/>
            <person name="Aranda M."/>
            <person name="Bao R."/>
            <person name="Beermann A."/>
            <person name="Berns N."/>
            <person name="Bolognesi R."/>
            <person name="Bonneton F."/>
            <person name="Bopp D."/>
            <person name="Brown S.J."/>
            <person name="Bucher G."/>
            <person name="Butts T."/>
            <person name="Chaumot A."/>
            <person name="Denell R.E."/>
            <person name="Ferrier D.E."/>
            <person name="Friedrich M."/>
            <person name="Gordon C.M."/>
            <person name="Jindra M."/>
            <person name="Klingler M."/>
            <person name="Lan Q."/>
            <person name="Lattorff H.M."/>
            <person name="Laudet V."/>
            <person name="von Levetsow C."/>
            <person name="Liu Z."/>
            <person name="Lutz R."/>
            <person name="Lynch J.A."/>
            <person name="da Fonseca R.N."/>
            <person name="Posnien N."/>
            <person name="Reuter R."/>
            <person name="Roth S."/>
            <person name="Savard J."/>
            <person name="Schinko J.B."/>
            <person name="Schmitt C."/>
            <person name="Schoppmeier M."/>
            <person name="Schroder R."/>
            <person name="Shippy T.D."/>
            <person name="Simonnet F."/>
            <person name="Marques-Souza H."/>
            <person name="Tautz D."/>
            <person name="Tomoyasu Y."/>
            <person name="Trauner J."/>
            <person name="Van der Zee M."/>
            <person name="Vervoort M."/>
            <person name="Wittkopp N."/>
            <person name="Wimmer E.A."/>
            <person name="Yang X."/>
            <person name="Jones A.K."/>
            <person name="Sattelle D.B."/>
            <person name="Ebert P.R."/>
            <person name="Nelson D."/>
            <person name="Scott J.G."/>
            <person name="Beeman R.W."/>
            <person name="Muthukrishnan S."/>
            <person name="Kramer K.J."/>
            <person name="Arakane Y."/>
            <person name="Beeman R.W."/>
            <person name="Zhu Q."/>
            <person name="Hogenkamp D."/>
            <person name="Dixit R."/>
            <person name="Oppert B."/>
            <person name="Jiang H."/>
            <person name="Zou Z."/>
            <person name="Marshall J."/>
            <person name="Elpidina E."/>
            <person name="Vinokurov K."/>
            <person name="Oppert C."/>
            <person name="Zou Z."/>
            <person name="Evans J."/>
            <person name="Lu Z."/>
            <person name="Zhao P."/>
            <person name="Sumathipala N."/>
            <person name="Altincicek B."/>
            <person name="Vilcinskas A."/>
            <person name="Williams M."/>
            <person name="Hultmark D."/>
            <person name="Hetru C."/>
            <person name="Jiang H."/>
            <person name="Grimmelikhuijzen C.J."/>
            <person name="Hauser F."/>
            <person name="Cazzamali G."/>
            <person name="Williamson M."/>
            <person name="Park Y."/>
            <person name="Li B."/>
            <person name="Tanaka Y."/>
            <person name="Predel R."/>
            <person name="Neupert S."/>
            <person name="Schachtner J."/>
            <person name="Verleyen P."/>
            <person name="Raible F."/>
            <person name="Bork P."/>
            <person name="Friedrich M."/>
            <person name="Walden K.K."/>
            <person name="Robertson H.M."/>
            <person name="Angeli S."/>
            <person name="Foret S."/>
            <person name="Bucher G."/>
            <person name="Schuetz S."/>
            <person name="Maleszka R."/>
            <person name="Wimmer E.A."/>
            <person name="Beeman R.W."/>
            <person name="Lorenzen M."/>
            <person name="Tomoyasu Y."/>
            <person name="Miller S.C."/>
            <person name="Grossmann D."/>
            <person name="Bucher G."/>
        </authorList>
    </citation>
    <scope>NUCLEOTIDE SEQUENCE [LARGE SCALE GENOMIC DNA]</scope>
    <source>
        <strain evidence="1 2">Georgia GA2</strain>
    </source>
</reference>
<accession>A0A139WJJ5</accession>